<comment type="similarity">
    <text evidence="4 16">Belongs to the glycosyltransferase 2 family. GalNAc-T subfamily.</text>
</comment>
<evidence type="ECO:0000256" key="6">
    <source>
        <dbReference type="ARBA" id="ARBA00022679"/>
    </source>
</evidence>
<comment type="subcellular location">
    <subcellularLocation>
        <location evidence="2 16">Golgi apparatus membrane</location>
        <topology evidence="2 16">Single-pass type II membrane protein</topology>
    </subcellularLocation>
</comment>
<dbReference type="InterPro" id="IPR035992">
    <property type="entry name" value="Ricin_B-like_lectins"/>
</dbReference>
<evidence type="ECO:0000313" key="18">
    <source>
        <dbReference type="EMBL" id="KAK5969200.1"/>
    </source>
</evidence>
<dbReference type="PROSITE" id="PS50231">
    <property type="entry name" value="RICIN_B_LECTIN"/>
    <property type="match status" value="1"/>
</dbReference>
<evidence type="ECO:0000256" key="12">
    <source>
        <dbReference type="ARBA" id="ARBA00023034"/>
    </source>
</evidence>
<keyword evidence="19" id="KW-1185">Reference proteome</keyword>
<dbReference type="EC" id="2.4.1.-" evidence="16"/>
<feature type="domain" description="Ricin B lectin" evidence="17">
    <location>
        <begin position="413"/>
        <end position="533"/>
    </location>
</feature>
<organism evidence="18 19">
    <name type="scientific">Trichostrongylus colubriformis</name>
    <name type="common">Black scour worm</name>
    <dbReference type="NCBI Taxonomy" id="6319"/>
    <lineage>
        <taxon>Eukaryota</taxon>
        <taxon>Metazoa</taxon>
        <taxon>Ecdysozoa</taxon>
        <taxon>Nematoda</taxon>
        <taxon>Chromadorea</taxon>
        <taxon>Rhabditida</taxon>
        <taxon>Rhabditina</taxon>
        <taxon>Rhabditomorpha</taxon>
        <taxon>Strongyloidea</taxon>
        <taxon>Trichostrongylidae</taxon>
        <taxon>Trichostrongylus</taxon>
    </lineage>
</organism>
<evidence type="ECO:0000256" key="10">
    <source>
        <dbReference type="ARBA" id="ARBA00022968"/>
    </source>
</evidence>
<dbReference type="PANTHER" id="PTHR11675">
    <property type="entry name" value="N-ACETYLGALACTOSAMINYLTRANSFERASE"/>
    <property type="match status" value="1"/>
</dbReference>
<dbReference type="GO" id="GO:0000139">
    <property type="term" value="C:Golgi membrane"/>
    <property type="evidence" value="ECO:0007669"/>
    <property type="project" value="UniProtKB-SubCell"/>
</dbReference>
<keyword evidence="12 16" id="KW-0333">Golgi apparatus</keyword>
<evidence type="ECO:0000256" key="1">
    <source>
        <dbReference type="ARBA" id="ARBA00001936"/>
    </source>
</evidence>
<accession>A0AAN8F1Z1</accession>
<evidence type="ECO:0000259" key="17">
    <source>
        <dbReference type="SMART" id="SM00458"/>
    </source>
</evidence>
<dbReference type="Gene3D" id="2.80.10.50">
    <property type="match status" value="1"/>
</dbReference>
<comment type="caution">
    <text evidence="18">The sequence shown here is derived from an EMBL/GenBank/DDBJ whole genome shotgun (WGS) entry which is preliminary data.</text>
</comment>
<dbReference type="InterPro" id="IPR029044">
    <property type="entry name" value="Nucleotide-diphossugar_trans"/>
</dbReference>
<evidence type="ECO:0000256" key="2">
    <source>
        <dbReference type="ARBA" id="ARBA00004323"/>
    </source>
</evidence>
<keyword evidence="6 16" id="KW-0808">Transferase</keyword>
<evidence type="ECO:0000256" key="3">
    <source>
        <dbReference type="ARBA" id="ARBA00004922"/>
    </source>
</evidence>
<comment type="pathway">
    <text evidence="3 16">Protein modification; protein glycosylation.</text>
</comment>
<feature type="transmembrane region" description="Helical" evidence="16">
    <location>
        <begin position="21"/>
        <end position="39"/>
    </location>
</feature>
<dbReference type="GO" id="GO:0006493">
    <property type="term" value="P:protein O-linked glycosylation"/>
    <property type="evidence" value="ECO:0007669"/>
    <property type="project" value="TreeGrafter"/>
</dbReference>
<keyword evidence="14 16" id="KW-1015">Disulfide bond</keyword>
<evidence type="ECO:0000313" key="19">
    <source>
        <dbReference type="Proteomes" id="UP001331761"/>
    </source>
</evidence>
<dbReference type="SUPFAM" id="SSF50370">
    <property type="entry name" value="Ricin B-like lectins"/>
    <property type="match status" value="1"/>
</dbReference>
<dbReference type="SUPFAM" id="SSF53448">
    <property type="entry name" value="Nucleotide-diphospho-sugar transferases"/>
    <property type="match status" value="1"/>
</dbReference>
<dbReference type="FunFam" id="2.80.10.50:FF:000019">
    <property type="entry name" value="Polypeptide N-acetylgalactosaminyltransferase"/>
    <property type="match status" value="1"/>
</dbReference>
<evidence type="ECO:0000256" key="4">
    <source>
        <dbReference type="ARBA" id="ARBA00005680"/>
    </source>
</evidence>
<keyword evidence="7 16" id="KW-0812">Transmembrane</keyword>
<evidence type="ECO:0000256" key="16">
    <source>
        <dbReference type="RuleBase" id="RU361242"/>
    </source>
</evidence>
<dbReference type="Pfam" id="PF00652">
    <property type="entry name" value="Ricin_B_lectin"/>
    <property type="match status" value="1"/>
</dbReference>
<dbReference type="Proteomes" id="UP001331761">
    <property type="component" value="Unassembled WGS sequence"/>
</dbReference>
<dbReference type="Pfam" id="PF00535">
    <property type="entry name" value="Glycos_transf_2"/>
    <property type="match status" value="1"/>
</dbReference>
<dbReference type="GO" id="GO:0004653">
    <property type="term" value="F:polypeptide N-acetylgalactosaminyltransferase activity"/>
    <property type="evidence" value="ECO:0007669"/>
    <property type="project" value="TreeGrafter"/>
</dbReference>
<evidence type="ECO:0000256" key="7">
    <source>
        <dbReference type="ARBA" id="ARBA00022692"/>
    </source>
</evidence>
<comment type="cofactor">
    <cofactor evidence="1 16">
        <name>Mn(2+)</name>
        <dbReference type="ChEBI" id="CHEBI:29035"/>
    </cofactor>
</comment>
<evidence type="ECO:0000256" key="9">
    <source>
        <dbReference type="ARBA" id="ARBA00022734"/>
    </source>
</evidence>
<evidence type="ECO:0000256" key="15">
    <source>
        <dbReference type="ARBA" id="ARBA00023211"/>
    </source>
</evidence>
<evidence type="ECO:0000256" key="5">
    <source>
        <dbReference type="ARBA" id="ARBA00022676"/>
    </source>
</evidence>
<feature type="non-terminal residue" evidence="18">
    <location>
        <position position="1"/>
    </location>
</feature>
<evidence type="ECO:0000256" key="13">
    <source>
        <dbReference type="ARBA" id="ARBA00023136"/>
    </source>
</evidence>
<keyword evidence="5 16" id="KW-0328">Glycosyltransferase</keyword>
<keyword evidence="9 16" id="KW-0430">Lectin</keyword>
<keyword evidence="8" id="KW-0479">Metal-binding</keyword>
<dbReference type="SMART" id="SM00458">
    <property type="entry name" value="RICIN"/>
    <property type="match status" value="1"/>
</dbReference>
<dbReference type="Gene3D" id="3.90.550.10">
    <property type="entry name" value="Spore Coat Polysaccharide Biosynthesis Protein SpsA, Chain A"/>
    <property type="match status" value="2"/>
</dbReference>
<gene>
    <name evidence="18" type="ORF">GCK32_008805</name>
</gene>
<dbReference type="EMBL" id="WIXE01020459">
    <property type="protein sequence ID" value="KAK5969200.1"/>
    <property type="molecule type" value="Genomic_DNA"/>
</dbReference>
<dbReference type="InterPro" id="IPR000772">
    <property type="entry name" value="Ricin_B_lectin"/>
</dbReference>
<proteinExistence type="inferred from homology"/>
<dbReference type="InterPro" id="IPR001173">
    <property type="entry name" value="Glyco_trans_2-like"/>
</dbReference>
<evidence type="ECO:0000256" key="14">
    <source>
        <dbReference type="ARBA" id="ARBA00023157"/>
    </source>
</evidence>
<dbReference type="CDD" id="cd23437">
    <property type="entry name" value="beta-trefoil_Ricin_GALNT7"/>
    <property type="match status" value="1"/>
</dbReference>
<dbReference type="PANTHER" id="PTHR11675:SF68">
    <property type="entry name" value="N-ACETYLGALACTOSAMINYLTRANSFERASE 7"/>
    <property type="match status" value="1"/>
</dbReference>
<dbReference type="AlphaFoldDB" id="A0AAN8F1Z1"/>
<dbReference type="GO" id="GO:0030246">
    <property type="term" value="F:carbohydrate binding"/>
    <property type="evidence" value="ECO:0007669"/>
    <property type="project" value="UniProtKB-KW"/>
</dbReference>
<sequence length="537" mass="61454">VMSFRRKCLELQWHFRTRFGRLLLFGVVVFLVFFVMVYMQDRNRIRFSKNVVADNPLPDAWKDDILAGGVDPNTVFVGERLGNYEPKVPEVPSNQPGEGGAPVHVTDEAGLRQSKRSEQEYGFNTYVSDMISMNRTIPDIRMDECKHWDYPEVLPSVSVVIVFHNEGWTPLLRTVHSVLLRSPPHLIKEIVMVDDYSDKEHLKEKLEKYVKRFNGKVILVRTEDREGLIRARTIGAKHSSGDVIIFLDAHCEVNVNWLPPLLAPIKHNRRVMTVPVIDGIDANTWEYRSVYGQADRHFSGIFEWGLLYKETAISPAERDSRPHNSMPFRSPTHAGGLFAIDRLWFQELGYYDEGLQIWGGEQYELSFKAQHVDPGDISAQLALKERLHCKPFRWYMEKVAYNVFPSYPLPPKNKVWGEARNPHTGKCLDRMGGIPGPLGVSSCHGYGGNQLIRLNTEGQLAQGEWCLTPKGVRVEANHCVKGTVNGPWAYDEETGHIIYTRSRTCLTVDKPREGDLTLTRCVADEPLQKFVWSEFYQ</sequence>
<dbReference type="GO" id="GO:0046872">
    <property type="term" value="F:metal ion binding"/>
    <property type="evidence" value="ECO:0007669"/>
    <property type="project" value="UniProtKB-KW"/>
</dbReference>
<evidence type="ECO:0000256" key="11">
    <source>
        <dbReference type="ARBA" id="ARBA00022989"/>
    </source>
</evidence>
<keyword evidence="10" id="KW-0735">Signal-anchor</keyword>
<name>A0AAN8F1Z1_TRICO</name>
<reference evidence="18 19" key="1">
    <citation type="submission" date="2019-10" db="EMBL/GenBank/DDBJ databases">
        <title>Assembly and Annotation for the nematode Trichostrongylus colubriformis.</title>
        <authorList>
            <person name="Martin J."/>
        </authorList>
    </citation>
    <scope>NUCLEOTIDE SEQUENCE [LARGE SCALE GENOMIC DNA]</scope>
    <source>
        <strain evidence="18">G859</strain>
        <tissue evidence="18">Whole worm</tissue>
    </source>
</reference>
<protein>
    <recommendedName>
        <fullName evidence="16">Polypeptide N-acetylgalactosaminyltransferase</fullName>
        <ecNumber evidence="16">2.4.1.-</ecNumber>
    </recommendedName>
    <alternativeName>
        <fullName evidence="16">Protein-UDP acetylgalactosaminyltransferase</fullName>
    </alternativeName>
</protein>
<keyword evidence="15 16" id="KW-0464">Manganese</keyword>
<keyword evidence="13 16" id="KW-0472">Membrane</keyword>
<evidence type="ECO:0000256" key="8">
    <source>
        <dbReference type="ARBA" id="ARBA00022723"/>
    </source>
</evidence>
<keyword evidence="11 16" id="KW-1133">Transmembrane helix</keyword>